<proteinExistence type="predicted"/>
<dbReference type="Proteomes" id="UP000261680">
    <property type="component" value="Unplaced"/>
</dbReference>
<feature type="region of interest" description="Disordered" evidence="1">
    <location>
        <begin position="41"/>
        <end position="69"/>
    </location>
</feature>
<evidence type="ECO:0000256" key="1">
    <source>
        <dbReference type="SAM" id="MobiDB-lite"/>
    </source>
</evidence>
<reference evidence="3" key="1">
    <citation type="submission" date="2025-08" db="UniProtKB">
        <authorList>
            <consortium name="RefSeq"/>
        </authorList>
    </citation>
    <scope>IDENTIFICATION</scope>
    <source>
        <tissue evidence="3">Whole blood</tissue>
    </source>
</reference>
<feature type="region of interest" description="Disordered" evidence="1">
    <location>
        <begin position="115"/>
        <end position="134"/>
    </location>
</feature>
<dbReference type="CTD" id="101928108"/>
<dbReference type="RefSeq" id="XP_040481747.1">
    <property type="nucleotide sequence ID" value="XM_040625813.1"/>
</dbReference>
<name>A0A8M1FIG6_URSMA</name>
<evidence type="ECO:0000313" key="2">
    <source>
        <dbReference type="Proteomes" id="UP000261680"/>
    </source>
</evidence>
<organism evidence="2 3">
    <name type="scientific">Ursus maritimus</name>
    <name type="common">Polar bear</name>
    <name type="synonym">Thalarctos maritimus</name>
    <dbReference type="NCBI Taxonomy" id="29073"/>
    <lineage>
        <taxon>Eukaryota</taxon>
        <taxon>Metazoa</taxon>
        <taxon>Chordata</taxon>
        <taxon>Craniata</taxon>
        <taxon>Vertebrata</taxon>
        <taxon>Euteleostomi</taxon>
        <taxon>Mammalia</taxon>
        <taxon>Eutheria</taxon>
        <taxon>Laurasiatheria</taxon>
        <taxon>Carnivora</taxon>
        <taxon>Caniformia</taxon>
        <taxon>Ursidae</taxon>
        <taxon>Ursus</taxon>
    </lineage>
</organism>
<accession>A0A8M1FIG6</accession>
<keyword evidence="2" id="KW-1185">Reference proteome</keyword>
<dbReference type="OrthoDB" id="9799742at2759"/>
<sequence>MGHSGTPPSLLHPTLRLSSGAMEGLVPVLCALLMSAEFAGGKKEPGRGGRGRRGARRPREQPSPPPPPGCPAGVNLSCYQCFKAASQALCTPTVCDPSDRVCVSNTVVLLRKASAPPLNGQSEDSAEPGTERAEGTAMSSLCPLCSTPHPQDLQASGRARVVQATCVSREKPPPGPAALNPDFVVTTKVTVGSHVPTALAGPTIP</sequence>
<gene>
    <name evidence="3" type="primary">LY6L</name>
</gene>
<dbReference type="AlphaFoldDB" id="A0A8M1FIG6"/>
<protein>
    <submittedName>
        <fullName evidence="3">Lymphocyte antigen 6L isoform X1</fullName>
    </submittedName>
</protein>
<evidence type="ECO:0000313" key="3">
    <source>
        <dbReference type="RefSeq" id="XP_040481747.1"/>
    </source>
</evidence>
<dbReference type="GeneID" id="103680550"/>